<reference evidence="1 2" key="1">
    <citation type="submission" date="2021-06" db="EMBL/GenBank/DDBJ databases">
        <title>Genome sequence of Babesia caballi.</title>
        <authorList>
            <person name="Yamagishi J."/>
            <person name="Kidaka T."/>
            <person name="Ochi A."/>
        </authorList>
    </citation>
    <scope>NUCLEOTIDE SEQUENCE [LARGE SCALE GENOMIC DNA]</scope>
    <source>
        <strain evidence="1">USDA-D6B2</strain>
    </source>
</reference>
<name>A0AAV4LT84_BABCB</name>
<dbReference type="Proteomes" id="UP001497744">
    <property type="component" value="Unassembled WGS sequence"/>
</dbReference>
<evidence type="ECO:0000313" key="1">
    <source>
        <dbReference type="EMBL" id="GIX63391.1"/>
    </source>
</evidence>
<dbReference type="EMBL" id="BPLF01000002">
    <property type="protein sequence ID" value="GIX63391.1"/>
    <property type="molecule type" value="Genomic_DNA"/>
</dbReference>
<keyword evidence="2" id="KW-1185">Reference proteome</keyword>
<comment type="caution">
    <text evidence="1">The sequence shown here is derived from an EMBL/GenBank/DDBJ whole genome shotgun (WGS) entry which is preliminary data.</text>
</comment>
<evidence type="ECO:0000313" key="2">
    <source>
        <dbReference type="Proteomes" id="UP001497744"/>
    </source>
</evidence>
<accession>A0AAV4LT84</accession>
<sequence length="630" mass="69120">MGAVAMEVEKSETKLSLQEFEKVKNALNDSSKNGLISKLAEGLQHFIGYQTGSNSNGRITGSGIAPSNLATHRLCDATIAFTIGVLESLSKDRSIKNDMGNKQKVENVISELNRTFGKSVDDGLKVVAKTINTTLGRVTGRNEVEKAVQALGTAFQSKLSNATDATQTLAGQVGSYIDAVFQDINFGGKANQVTSDLNKLFEDFKTDDTVYDPKNLETKIRNVQYQLSTSGTRGFARDALYYGKENFMKQLEKGNYTSDYDPASKWQGTLDQKQNDAARIFLSCIPFVYYGLSYFCWRCRDKGEWAAQKINEGAVGVPNELRHLLYAMGYTESDRLTGHYGRTVMKSLSTCLKELSTSRTSAETYADYIKELRPDDPLGTNTSHPLSVLFFGSSCYFQSKRSKTPRPPSTIRTMLFWLTGLSVTPQFVDLLEHLSTLVKEDFKVAVSGLAGGTGLQSLSGDDLAGHLITSCLSSSWVLGTIQGRGPIVKPLLHEVFCSTEFSYPSSTLGAFNALANYAYALQFQLTFLLQQCGYDYADGCGWFYCRYGNKVQVSNVKSHLCPQEDGDCSTSSPLQAFLTDKLKGFSRGHPSDPSSHLAECSGYMCHVPMGFNPNDLRAASNVQVQGVHIA</sequence>
<protein>
    <submittedName>
        <fullName evidence="1">Variant erythrocyte surface antigen-1 family protein</fullName>
    </submittedName>
</protein>
<gene>
    <name evidence="1" type="ORF">BcabD6B2_28260</name>
</gene>
<dbReference type="GeneID" id="94194872"/>
<dbReference type="AlphaFoldDB" id="A0AAV4LT84"/>
<organism evidence="1 2">
    <name type="scientific">Babesia caballi</name>
    <dbReference type="NCBI Taxonomy" id="5871"/>
    <lineage>
        <taxon>Eukaryota</taxon>
        <taxon>Sar</taxon>
        <taxon>Alveolata</taxon>
        <taxon>Apicomplexa</taxon>
        <taxon>Aconoidasida</taxon>
        <taxon>Piroplasmida</taxon>
        <taxon>Babesiidae</taxon>
        <taxon>Babesia</taxon>
    </lineage>
</organism>
<proteinExistence type="predicted"/>
<dbReference type="RefSeq" id="XP_067715460.1">
    <property type="nucleotide sequence ID" value="XM_067859359.1"/>
</dbReference>